<protein>
    <recommendedName>
        <fullName evidence="3">AB hydrolase-1 domain-containing protein</fullName>
    </recommendedName>
</protein>
<sequence length="529" mass="55521">MRTQAAAAAAHAAIGRRRRVRGLGGGGARGSALGKSPLACSVRISHPRMISLQSVGLQREGYVRVQGGSHRLWYRVVRPLGCGRSDAPPAESGAYSIEQSVADLREVLLELGLRRYHLYGQSWGGVLAYEHLRSAPAGGCVSLVLSSVPSSVRRVEAHAERLLAALRTPGGSRPSAAELPDLFRRRHQCRTPEQPGPLRDAYSLAGTTWRGSAAISEWELQGALPAGLPALCLRGEHDFVGPGCAERWRPVLPGLRRLEALPGCAHHGLLEAPELYLRTVGEFLAQIDLERARLEAARLRELAAEGAAGGEASGPDGEAEVDEGHGAERESGDEEEGAARGAPPPPGHAADPPAAPSEEAAAAGCGGAAAAEAPAGEAAALREQIGHLERRRAVPRNPMPLPEADRIRGRHQGLAVRPRGAAALGAAGPRPGWPGGRPRRGVCARGPGQMAPEVHREVAQAPRVAVDVLRVPAGASRRRRLLLRPGGVGGVQPDRRPGGPDAGAGQRRPHPRVRHLQHSGGGNGVAQRD</sequence>
<feature type="compositionally biased region" description="Low complexity" evidence="2">
    <location>
        <begin position="348"/>
        <end position="368"/>
    </location>
</feature>
<dbReference type="SUPFAM" id="SSF53474">
    <property type="entry name" value="alpha/beta-Hydrolases"/>
    <property type="match status" value="1"/>
</dbReference>
<reference evidence="4" key="1">
    <citation type="submission" date="2023-10" db="EMBL/GenBank/DDBJ databases">
        <authorList>
            <person name="Chen Y."/>
            <person name="Shah S."/>
            <person name="Dougan E. K."/>
            <person name="Thang M."/>
            <person name="Chan C."/>
        </authorList>
    </citation>
    <scope>NUCLEOTIDE SEQUENCE [LARGE SCALE GENOMIC DNA]</scope>
</reference>
<comment type="caution">
    <text evidence="4">The sequence shown here is derived from an EMBL/GenBank/DDBJ whole genome shotgun (WGS) entry which is preliminary data.</text>
</comment>
<dbReference type="EMBL" id="CAUYUJ010014997">
    <property type="protein sequence ID" value="CAK0848659.1"/>
    <property type="molecule type" value="Genomic_DNA"/>
</dbReference>
<evidence type="ECO:0000256" key="2">
    <source>
        <dbReference type="SAM" id="MobiDB-lite"/>
    </source>
</evidence>
<evidence type="ECO:0000256" key="1">
    <source>
        <dbReference type="ARBA" id="ARBA00022801"/>
    </source>
</evidence>
<feature type="domain" description="AB hydrolase-1" evidence="3">
    <location>
        <begin position="80"/>
        <end position="128"/>
    </location>
</feature>
<dbReference type="Proteomes" id="UP001189429">
    <property type="component" value="Unassembled WGS sequence"/>
</dbReference>
<dbReference type="PANTHER" id="PTHR43798:SF31">
    <property type="entry name" value="AB HYDROLASE SUPERFAMILY PROTEIN YCLE"/>
    <property type="match status" value="1"/>
</dbReference>
<feature type="region of interest" description="Disordered" evidence="2">
    <location>
        <begin position="475"/>
        <end position="529"/>
    </location>
</feature>
<feature type="compositionally biased region" description="Basic residues" evidence="2">
    <location>
        <begin position="507"/>
        <end position="517"/>
    </location>
</feature>
<dbReference type="InterPro" id="IPR029058">
    <property type="entry name" value="AB_hydrolase_fold"/>
</dbReference>
<keyword evidence="5" id="KW-1185">Reference proteome</keyword>
<name>A0ABN9TSM4_9DINO</name>
<evidence type="ECO:0000313" key="4">
    <source>
        <dbReference type="EMBL" id="CAK0848659.1"/>
    </source>
</evidence>
<evidence type="ECO:0000259" key="3">
    <source>
        <dbReference type="Pfam" id="PF00561"/>
    </source>
</evidence>
<accession>A0ABN9TSM4</accession>
<keyword evidence="1" id="KW-0378">Hydrolase</keyword>
<organism evidence="4 5">
    <name type="scientific">Prorocentrum cordatum</name>
    <dbReference type="NCBI Taxonomy" id="2364126"/>
    <lineage>
        <taxon>Eukaryota</taxon>
        <taxon>Sar</taxon>
        <taxon>Alveolata</taxon>
        <taxon>Dinophyceae</taxon>
        <taxon>Prorocentrales</taxon>
        <taxon>Prorocentraceae</taxon>
        <taxon>Prorocentrum</taxon>
    </lineage>
</organism>
<dbReference type="Pfam" id="PF00561">
    <property type="entry name" value="Abhydrolase_1"/>
    <property type="match status" value="1"/>
</dbReference>
<dbReference type="Gene3D" id="3.40.50.1820">
    <property type="entry name" value="alpha/beta hydrolase"/>
    <property type="match status" value="1"/>
</dbReference>
<feature type="compositionally biased region" description="Gly residues" evidence="2">
    <location>
        <begin position="519"/>
        <end position="529"/>
    </location>
</feature>
<dbReference type="InterPro" id="IPR000073">
    <property type="entry name" value="AB_hydrolase_1"/>
</dbReference>
<dbReference type="PANTHER" id="PTHR43798">
    <property type="entry name" value="MONOACYLGLYCEROL LIPASE"/>
    <property type="match status" value="1"/>
</dbReference>
<feature type="non-terminal residue" evidence="4">
    <location>
        <position position="529"/>
    </location>
</feature>
<proteinExistence type="predicted"/>
<gene>
    <name evidence="4" type="ORF">PCOR1329_LOCUS41551</name>
</gene>
<feature type="region of interest" description="Disordered" evidence="2">
    <location>
        <begin position="387"/>
        <end position="448"/>
    </location>
</feature>
<dbReference type="InterPro" id="IPR050266">
    <property type="entry name" value="AB_hydrolase_sf"/>
</dbReference>
<feature type="region of interest" description="Disordered" evidence="2">
    <location>
        <begin position="305"/>
        <end position="368"/>
    </location>
</feature>
<feature type="compositionally biased region" description="Low complexity" evidence="2">
    <location>
        <begin position="413"/>
        <end position="430"/>
    </location>
</feature>
<evidence type="ECO:0000313" key="5">
    <source>
        <dbReference type="Proteomes" id="UP001189429"/>
    </source>
</evidence>